<protein>
    <submittedName>
        <fullName evidence="2">Uncharacterized protein</fullName>
    </submittedName>
</protein>
<dbReference type="EMBL" id="BJWL01000028">
    <property type="protein sequence ID" value="GFZ19759.1"/>
    <property type="molecule type" value="Genomic_DNA"/>
</dbReference>
<accession>A0A7J0H9L5</accession>
<feature type="compositionally biased region" description="Pro residues" evidence="1">
    <location>
        <begin position="104"/>
        <end position="119"/>
    </location>
</feature>
<feature type="region of interest" description="Disordered" evidence="1">
    <location>
        <begin position="95"/>
        <end position="138"/>
    </location>
</feature>
<name>A0A7J0H9L5_9ERIC</name>
<dbReference type="OrthoDB" id="1305140at2759"/>
<evidence type="ECO:0000256" key="1">
    <source>
        <dbReference type="SAM" id="MobiDB-lite"/>
    </source>
</evidence>
<evidence type="ECO:0000313" key="3">
    <source>
        <dbReference type="Proteomes" id="UP000585474"/>
    </source>
</evidence>
<reference evidence="2 3" key="1">
    <citation type="submission" date="2019-07" db="EMBL/GenBank/DDBJ databases">
        <title>De Novo Assembly of kiwifruit Actinidia rufa.</title>
        <authorList>
            <person name="Sugita-Konishi S."/>
            <person name="Sato K."/>
            <person name="Mori E."/>
            <person name="Abe Y."/>
            <person name="Kisaki G."/>
            <person name="Hamano K."/>
            <person name="Suezawa K."/>
            <person name="Otani M."/>
            <person name="Fukuda T."/>
            <person name="Manabe T."/>
            <person name="Gomi K."/>
            <person name="Tabuchi M."/>
            <person name="Akimitsu K."/>
            <person name="Kataoka I."/>
        </authorList>
    </citation>
    <scope>NUCLEOTIDE SEQUENCE [LARGE SCALE GENOMIC DNA]</scope>
    <source>
        <strain evidence="3">cv. Fuchu</strain>
    </source>
</reference>
<organism evidence="2 3">
    <name type="scientific">Actinidia rufa</name>
    <dbReference type="NCBI Taxonomy" id="165716"/>
    <lineage>
        <taxon>Eukaryota</taxon>
        <taxon>Viridiplantae</taxon>
        <taxon>Streptophyta</taxon>
        <taxon>Embryophyta</taxon>
        <taxon>Tracheophyta</taxon>
        <taxon>Spermatophyta</taxon>
        <taxon>Magnoliopsida</taxon>
        <taxon>eudicotyledons</taxon>
        <taxon>Gunneridae</taxon>
        <taxon>Pentapetalae</taxon>
        <taxon>asterids</taxon>
        <taxon>Ericales</taxon>
        <taxon>Actinidiaceae</taxon>
        <taxon>Actinidia</taxon>
    </lineage>
</organism>
<evidence type="ECO:0000313" key="2">
    <source>
        <dbReference type="EMBL" id="GFZ19759.1"/>
    </source>
</evidence>
<dbReference type="SUPFAM" id="SSF53098">
    <property type="entry name" value="Ribonuclease H-like"/>
    <property type="match status" value="1"/>
</dbReference>
<sequence length="138" mass="15380">MSVVRCLLRGMGVPKYFWHMAVLTATYLINRTPSRILQGKTPLHILQPANTRFLIIPRIFGCYDPITRHMYHSLDVTFFETVLFFSDFTPSPGPGSKILAADDPIPPRPLPILEPPSSHPTPNGSLPPIASQDPSPYT</sequence>
<dbReference type="AlphaFoldDB" id="A0A7J0H9L5"/>
<keyword evidence="3" id="KW-1185">Reference proteome</keyword>
<comment type="caution">
    <text evidence="2">The sequence shown here is derived from an EMBL/GenBank/DDBJ whole genome shotgun (WGS) entry which is preliminary data.</text>
</comment>
<gene>
    <name evidence="2" type="ORF">Acr_28g0004640</name>
</gene>
<proteinExistence type="predicted"/>
<dbReference type="Proteomes" id="UP000585474">
    <property type="component" value="Unassembled WGS sequence"/>
</dbReference>
<dbReference type="InterPro" id="IPR012337">
    <property type="entry name" value="RNaseH-like_sf"/>
</dbReference>